<evidence type="ECO:0000313" key="4">
    <source>
        <dbReference type="Proteomes" id="UP000476030"/>
    </source>
</evidence>
<dbReference type="GO" id="GO:0006635">
    <property type="term" value="P:fatty acid beta-oxidation"/>
    <property type="evidence" value="ECO:0007669"/>
    <property type="project" value="TreeGrafter"/>
</dbReference>
<evidence type="ECO:0000256" key="1">
    <source>
        <dbReference type="ARBA" id="ARBA00005254"/>
    </source>
</evidence>
<keyword evidence="4" id="KW-1185">Reference proteome</keyword>
<dbReference type="Proteomes" id="UP000476030">
    <property type="component" value="Unassembled WGS sequence"/>
</dbReference>
<dbReference type="EC" id="5.3.3.18" evidence="3"/>
<name>A0A6L8W5X7_9PROT</name>
<keyword evidence="3" id="KW-0413">Isomerase</keyword>
<reference evidence="3 4" key="1">
    <citation type="submission" date="2019-12" db="EMBL/GenBank/DDBJ databases">
        <title>Snethiella sp. nov. sp. isolated from sea sand.</title>
        <authorList>
            <person name="Kim J."/>
            <person name="Jeong S.E."/>
            <person name="Jung H.S."/>
            <person name="Jeon C.O."/>
        </authorList>
    </citation>
    <scope>NUCLEOTIDE SEQUENCE [LARGE SCALE GENOMIC DNA]</scope>
    <source>
        <strain evidence="3 4">DP05</strain>
    </source>
</reference>
<dbReference type="GO" id="GO:0016853">
    <property type="term" value="F:isomerase activity"/>
    <property type="evidence" value="ECO:0007669"/>
    <property type="project" value="UniProtKB-KW"/>
</dbReference>
<keyword evidence="2" id="KW-0456">Lyase</keyword>
<organism evidence="3 4">
    <name type="scientific">Sneathiella litorea</name>
    <dbReference type="NCBI Taxonomy" id="2606216"/>
    <lineage>
        <taxon>Bacteria</taxon>
        <taxon>Pseudomonadati</taxon>
        <taxon>Pseudomonadota</taxon>
        <taxon>Alphaproteobacteria</taxon>
        <taxon>Sneathiellales</taxon>
        <taxon>Sneathiellaceae</taxon>
        <taxon>Sneathiella</taxon>
    </lineage>
</organism>
<gene>
    <name evidence="3" type="ORF">GQE98_07845</name>
</gene>
<protein>
    <submittedName>
        <fullName evidence="3">2-(1,2-epoxy-1,2-dihydrophenyl)acetyl-CoA isomerase</fullName>
        <ecNumber evidence="3">5.3.3.18</ecNumber>
    </submittedName>
</protein>
<dbReference type="InterPro" id="IPR014748">
    <property type="entry name" value="Enoyl-CoA_hydra_C"/>
</dbReference>
<dbReference type="PANTHER" id="PTHR11941:SF133">
    <property type="entry name" value="1,2-EPOXYPHENYLACETYL-COA ISOMERASE"/>
    <property type="match status" value="1"/>
</dbReference>
<dbReference type="GO" id="GO:0016829">
    <property type="term" value="F:lyase activity"/>
    <property type="evidence" value="ECO:0007669"/>
    <property type="project" value="UniProtKB-KW"/>
</dbReference>
<dbReference type="CDD" id="cd06558">
    <property type="entry name" value="crotonase-like"/>
    <property type="match status" value="1"/>
</dbReference>
<dbReference type="PANTHER" id="PTHR11941">
    <property type="entry name" value="ENOYL-COA HYDRATASE-RELATED"/>
    <property type="match status" value="1"/>
</dbReference>
<dbReference type="SUPFAM" id="SSF52096">
    <property type="entry name" value="ClpP/crotonase"/>
    <property type="match status" value="1"/>
</dbReference>
<dbReference type="Gene3D" id="3.90.226.10">
    <property type="entry name" value="2-enoyl-CoA Hydratase, Chain A, domain 1"/>
    <property type="match status" value="1"/>
</dbReference>
<evidence type="ECO:0000313" key="3">
    <source>
        <dbReference type="EMBL" id="MZR30545.1"/>
    </source>
</evidence>
<evidence type="ECO:0000256" key="2">
    <source>
        <dbReference type="ARBA" id="ARBA00023239"/>
    </source>
</evidence>
<dbReference type="AlphaFoldDB" id="A0A6L8W5X7"/>
<sequence>MTFATIKLDIQEGVAKITLNRPDKLNSFSDEMHEELRSIMPVLKGDDVRAILITGEGRAFGAGADLSSSSASGGVLDAGDTLEKNYNPLILFVRTLDKPVIAAVNGIAAGASMSLALACDIVLAAKSAYFLQAFCHIGLVPDAGSTYFLPRLVGSGKAMGLAMLGDKLPAEEAEKMGLIWKTYEDNDLMPAAEALAAKLSSGPTKGYAYIKQAMNASLGNDLETQLKVERDLQQKASGTEDFIEGVSAFLGKRKANFKGR</sequence>
<accession>A0A6L8W5X7</accession>
<dbReference type="Gene3D" id="1.10.12.10">
    <property type="entry name" value="Lyase 2-enoyl-coa Hydratase, Chain A, domain 2"/>
    <property type="match status" value="1"/>
</dbReference>
<dbReference type="InterPro" id="IPR029045">
    <property type="entry name" value="ClpP/crotonase-like_dom_sf"/>
</dbReference>
<dbReference type="RefSeq" id="WP_161315120.1">
    <property type="nucleotide sequence ID" value="NZ_WTUW01000002.1"/>
</dbReference>
<dbReference type="Pfam" id="PF00378">
    <property type="entry name" value="ECH_1"/>
    <property type="match status" value="1"/>
</dbReference>
<dbReference type="InterPro" id="IPR001753">
    <property type="entry name" value="Enoyl-CoA_hydra/iso"/>
</dbReference>
<proteinExistence type="inferred from homology"/>
<dbReference type="EMBL" id="WTUW01000002">
    <property type="protein sequence ID" value="MZR30545.1"/>
    <property type="molecule type" value="Genomic_DNA"/>
</dbReference>
<comment type="caution">
    <text evidence="3">The sequence shown here is derived from an EMBL/GenBank/DDBJ whole genome shotgun (WGS) entry which is preliminary data.</text>
</comment>
<comment type="similarity">
    <text evidence="1">Belongs to the enoyl-CoA hydratase/isomerase family.</text>
</comment>